<organism evidence="1 2">
    <name type="scientific">Macrolepiota fuliginosa MF-IS2</name>
    <dbReference type="NCBI Taxonomy" id="1400762"/>
    <lineage>
        <taxon>Eukaryota</taxon>
        <taxon>Fungi</taxon>
        <taxon>Dikarya</taxon>
        <taxon>Basidiomycota</taxon>
        <taxon>Agaricomycotina</taxon>
        <taxon>Agaricomycetes</taxon>
        <taxon>Agaricomycetidae</taxon>
        <taxon>Agaricales</taxon>
        <taxon>Agaricineae</taxon>
        <taxon>Agaricaceae</taxon>
        <taxon>Macrolepiota</taxon>
    </lineage>
</organism>
<dbReference type="AlphaFoldDB" id="A0A9P5WXB4"/>
<protein>
    <submittedName>
        <fullName evidence="1">Uncharacterized protein</fullName>
    </submittedName>
</protein>
<comment type="caution">
    <text evidence="1">The sequence shown here is derived from an EMBL/GenBank/DDBJ whole genome shotgun (WGS) entry which is preliminary data.</text>
</comment>
<name>A0A9P5WXB4_9AGAR</name>
<dbReference type="EMBL" id="MU152801">
    <property type="protein sequence ID" value="KAF9440162.1"/>
    <property type="molecule type" value="Genomic_DNA"/>
</dbReference>
<keyword evidence="2" id="KW-1185">Reference proteome</keyword>
<evidence type="ECO:0000313" key="2">
    <source>
        <dbReference type="Proteomes" id="UP000807342"/>
    </source>
</evidence>
<reference evidence="1" key="1">
    <citation type="submission" date="2020-11" db="EMBL/GenBank/DDBJ databases">
        <authorList>
            <consortium name="DOE Joint Genome Institute"/>
            <person name="Ahrendt S."/>
            <person name="Riley R."/>
            <person name="Andreopoulos W."/>
            <person name="Labutti K."/>
            <person name="Pangilinan J."/>
            <person name="Ruiz-Duenas F.J."/>
            <person name="Barrasa J.M."/>
            <person name="Sanchez-Garcia M."/>
            <person name="Camarero S."/>
            <person name="Miyauchi S."/>
            <person name="Serrano A."/>
            <person name="Linde D."/>
            <person name="Babiker R."/>
            <person name="Drula E."/>
            <person name="Ayuso-Fernandez I."/>
            <person name="Pacheco R."/>
            <person name="Padilla G."/>
            <person name="Ferreira P."/>
            <person name="Barriuso J."/>
            <person name="Kellner H."/>
            <person name="Castanera R."/>
            <person name="Alfaro M."/>
            <person name="Ramirez L."/>
            <person name="Pisabarro A.G."/>
            <person name="Kuo A."/>
            <person name="Tritt A."/>
            <person name="Lipzen A."/>
            <person name="He G."/>
            <person name="Yan M."/>
            <person name="Ng V."/>
            <person name="Cullen D."/>
            <person name="Martin F."/>
            <person name="Rosso M.-N."/>
            <person name="Henrissat B."/>
            <person name="Hibbett D."/>
            <person name="Martinez A.T."/>
            <person name="Grigoriev I.V."/>
        </authorList>
    </citation>
    <scope>NUCLEOTIDE SEQUENCE</scope>
    <source>
        <strain evidence="1">MF-IS2</strain>
    </source>
</reference>
<sequence>MNQDCHTVSSFTIDEYSNLVPLTWRSAVMDDLLHMHFKVTNLLTPSAPSAPIEVDNNDKDKYDFDELSPAEELTNTIATFGQWFESNNIADDICPGLVENISLIPAPHCCPIPQPCVHLHQEDALPCTCLHVDDIQLPLPCVRLHCDDKDIPMEPTTPTHVFSKAALQTPAPSLEASMPPSPPAAAAAAASVPPAGPCAHVSYPGAVAKNLNPAAPHFVCGPPCAPAQPPAQAQQPILSKCQFFIEAPNIPKDTSLPSMVKTANSSLACTKSTLQVDSACFTPCGITCATASVPTTSNLNIIGATLSSGLLGAHICILASQSFIKIVDVPFFKPGTTEPIPSTEVGAQLQHSIIPSNYVVHWHFIQNSPKAKFTTMWIDLSDLQRGT</sequence>
<dbReference type="OrthoDB" id="343114at2759"/>
<dbReference type="Proteomes" id="UP000807342">
    <property type="component" value="Unassembled WGS sequence"/>
</dbReference>
<evidence type="ECO:0000313" key="1">
    <source>
        <dbReference type="EMBL" id="KAF9440162.1"/>
    </source>
</evidence>
<proteinExistence type="predicted"/>
<accession>A0A9P5WXB4</accession>
<gene>
    <name evidence="1" type="ORF">P691DRAFT_783167</name>
</gene>